<feature type="compositionally biased region" description="Low complexity" evidence="1">
    <location>
        <begin position="291"/>
        <end position="305"/>
    </location>
</feature>
<name>E9H7I3_DAPPU</name>
<keyword evidence="3" id="KW-1185">Reference proteome</keyword>
<organism evidence="2 3">
    <name type="scientific">Daphnia pulex</name>
    <name type="common">Water flea</name>
    <dbReference type="NCBI Taxonomy" id="6669"/>
    <lineage>
        <taxon>Eukaryota</taxon>
        <taxon>Metazoa</taxon>
        <taxon>Ecdysozoa</taxon>
        <taxon>Arthropoda</taxon>
        <taxon>Crustacea</taxon>
        <taxon>Branchiopoda</taxon>
        <taxon>Diplostraca</taxon>
        <taxon>Cladocera</taxon>
        <taxon>Anomopoda</taxon>
        <taxon>Daphniidae</taxon>
        <taxon>Daphnia</taxon>
    </lineage>
</organism>
<dbReference type="KEGG" id="dpx:DAPPUDRAFT_254638"/>
<reference evidence="2 3" key="1">
    <citation type="journal article" date="2011" name="Science">
        <title>The ecoresponsive genome of Daphnia pulex.</title>
        <authorList>
            <person name="Colbourne J.K."/>
            <person name="Pfrender M.E."/>
            <person name="Gilbert D."/>
            <person name="Thomas W.K."/>
            <person name="Tucker A."/>
            <person name="Oakley T.H."/>
            <person name="Tokishita S."/>
            <person name="Aerts A."/>
            <person name="Arnold G.J."/>
            <person name="Basu M.K."/>
            <person name="Bauer D.J."/>
            <person name="Caceres C.E."/>
            <person name="Carmel L."/>
            <person name="Casola C."/>
            <person name="Choi J.H."/>
            <person name="Detter J.C."/>
            <person name="Dong Q."/>
            <person name="Dusheyko S."/>
            <person name="Eads B.D."/>
            <person name="Frohlich T."/>
            <person name="Geiler-Samerotte K.A."/>
            <person name="Gerlach D."/>
            <person name="Hatcher P."/>
            <person name="Jogdeo S."/>
            <person name="Krijgsveld J."/>
            <person name="Kriventseva E.V."/>
            <person name="Kultz D."/>
            <person name="Laforsch C."/>
            <person name="Lindquist E."/>
            <person name="Lopez J."/>
            <person name="Manak J.R."/>
            <person name="Muller J."/>
            <person name="Pangilinan J."/>
            <person name="Patwardhan R.P."/>
            <person name="Pitluck S."/>
            <person name="Pritham E.J."/>
            <person name="Rechtsteiner A."/>
            <person name="Rho M."/>
            <person name="Rogozin I.B."/>
            <person name="Sakarya O."/>
            <person name="Salamov A."/>
            <person name="Schaack S."/>
            <person name="Shapiro H."/>
            <person name="Shiga Y."/>
            <person name="Skalitzky C."/>
            <person name="Smith Z."/>
            <person name="Souvorov A."/>
            <person name="Sung W."/>
            <person name="Tang Z."/>
            <person name="Tsuchiya D."/>
            <person name="Tu H."/>
            <person name="Vos H."/>
            <person name="Wang M."/>
            <person name="Wolf Y.I."/>
            <person name="Yamagata H."/>
            <person name="Yamada T."/>
            <person name="Ye Y."/>
            <person name="Shaw J.R."/>
            <person name="Andrews J."/>
            <person name="Crease T.J."/>
            <person name="Tang H."/>
            <person name="Lucas S.M."/>
            <person name="Robertson H.M."/>
            <person name="Bork P."/>
            <person name="Koonin E.V."/>
            <person name="Zdobnov E.M."/>
            <person name="Grigoriev I.V."/>
            <person name="Lynch M."/>
            <person name="Boore J.L."/>
        </authorList>
    </citation>
    <scope>NUCLEOTIDE SEQUENCE [LARGE SCALE GENOMIC DNA]</scope>
</reference>
<proteinExistence type="predicted"/>
<dbReference type="STRING" id="6669.E9H7I3"/>
<feature type="compositionally biased region" description="Low complexity" evidence="1">
    <location>
        <begin position="401"/>
        <end position="410"/>
    </location>
</feature>
<evidence type="ECO:0000313" key="2">
    <source>
        <dbReference type="EMBL" id="EFX72307.1"/>
    </source>
</evidence>
<feature type="region of interest" description="Disordered" evidence="1">
    <location>
        <begin position="114"/>
        <end position="137"/>
    </location>
</feature>
<feature type="region of interest" description="Disordered" evidence="1">
    <location>
        <begin position="249"/>
        <end position="432"/>
    </location>
</feature>
<feature type="compositionally biased region" description="Low complexity" evidence="1">
    <location>
        <begin position="344"/>
        <end position="364"/>
    </location>
</feature>
<feature type="compositionally biased region" description="Polar residues" evidence="1">
    <location>
        <begin position="389"/>
        <end position="400"/>
    </location>
</feature>
<evidence type="ECO:0000313" key="3">
    <source>
        <dbReference type="Proteomes" id="UP000000305"/>
    </source>
</evidence>
<dbReference type="AlphaFoldDB" id="E9H7I3"/>
<evidence type="ECO:0000256" key="1">
    <source>
        <dbReference type="SAM" id="MobiDB-lite"/>
    </source>
</evidence>
<dbReference type="eggNOG" id="ENOG502SC0B">
    <property type="taxonomic scope" value="Eukaryota"/>
</dbReference>
<dbReference type="Proteomes" id="UP000000305">
    <property type="component" value="Unassembled WGS sequence"/>
</dbReference>
<sequence length="432" mass="47870">MQNQLDNLNEEVASLNMDKKKLVFENRSLKTEQNHLLAQISSEKDKANARNTRHSLALQRGSAASNGGTLADAMIDARRRSMRPTRSEVVSTSRERQEPIEVFRPPQLAFGDGSDANSIFKVPPSRRDSTSSVCSNRSDISITSRGTNVPHGAGRLFTCDDEDGELFSSSYLNEMKEGKCRVEDSSNRVSELLRRNTMQPPHMRSAYPIEMNDERLRQNDMTIYDQPKATSSRADNHDTLQQLSFATSMLSMNTPPAMNTRKRRSSSWNPTEMETPVIQPRKRRSYELDADLSSDSTDTRSISSSAERKKHRDASLTSYSRPGPPTPARNAVKENISTPSVILTASSPPKATSKASSKAGSKRTSPAHGTKNSKLTPVGSLVRKVQARLRSNIQASNEQNTPSSTRTTPRGSKLNIFRKPLGSRSYNSDAKP</sequence>
<protein>
    <submittedName>
        <fullName evidence="2">Uncharacterized protein</fullName>
    </submittedName>
</protein>
<dbReference type="InParanoid" id="E9H7I3"/>
<dbReference type="OrthoDB" id="2436455at2759"/>
<dbReference type="HOGENOM" id="CLU_635039_0_0_1"/>
<accession>E9H7I3</accession>
<gene>
    <name evidence="2" type="ORF">DAPPUDRAFT_254638</name>
</gene>
<dbReference type="EMBL" id="GL732601">
    <property type="protein sequence ID" value="EFX72307.1"/>
    <property type="molecule type" value="Genomic_DNA"/>
</dbReference>